<accession>A0A0L6V9B7</accession>
<sequence length="117" mass="12711">MVVITPNVVYNSTQAMEICDLYLTLSPPASCSNIVIVQKEVDSWLVKTGYRALGSKNKVHGPSVHYLTEELLLYLKDVENSGICLAVAHSEPDSEEVRILNALCVSSCGWAGDVCVP</sequence>
<proteinExistence type="predicted"/>
<name>A0A0L6V9B7_9BASI</name>
<comment type="caution">
    <text evidence="1">The sequence shown here is derived from an EMBL/GenBank/DDBJ whole genome shotgun (WGS) entry which is preliminary data.</text>
</comment>
<reference evidence="1 2" key="1">
    <citation type="submission" date="2015-08" db="EMBL/GenBank/DDBJ databases">
        <title>Next Generation Sequencing and Analysis of the Genome of Puccinia sorghi L Schw, the Causal Agent of Maize Common Rust.</title>
        <authorList>
            <person name="Rochi L."/>
            <person name="Burguener G."/>
            <person name="Darino M."/>
            <person name="Turjanski A."/>
            <person name="Kreff E."/>
            <person name="Dieguez M.J."/>
            <person name="Sacco F."/>
        </authorList>
    </citation>
    <scope>NUCLEOTIDE SEQUENCE [LARGE SCALE GENOMIC DNA]</scope>
    <source>
        <strain evidence="1 2">RO10H11247</strain>
    </source>
</reference>
<protein>
    <submittedName>
        <fullName evidence="1">Uncharacterized protein</fullName>
    </submittedName>
</protein>
<keyword evidence="2" id="KW-1185">Reference proteome</keyword>
<evidence type="ECO:0000313" key="2">
    <source>
        <dbReference type="Proteomes" id="UP000037035"/>
    </source>
</evidence>
<evidence type="ECO:0000313" key="1">
    <source>
        <dbReference type="EMBL" id="KNZ57333.1"/>
    </source>
</evidence>
<dbReference type="AlphaFoldDB" id="A0A0L6V9B7"/>
<dbReference type="EMBL" id="LAVV01007043">
    <property type="protein sequence ID" value="KNZ57333.1"/>
    <property type="molecule type" value="Genomic_DNA"/>
</dbReference>
<organism evidence="1 2">
    <name type="scientific">Puccinia sorghi</name>
    <dbReference type="NCBI Taxonomy" id="27349"/>
    <lineage>
        <taxon>Eukaryota</taxon>
        <taxon>Fungi</taxon>
        <taxon>Dikarya</taxon>
        <taxon>Basidiomycota</taxon>
        <taxon>Pucciniomycotina</taxon>
        <taxon>Pucciniomycetes</taxon>
        <taxon>Pucciniales</taxon>
        <taxon>Pucciniaceae</taxon>
        <taxon>Puccinia</taxon>
    </lineage>
</organism>
<gene>
    <name evidence="1" type="ORF">VP01_2186g2</name>
</gene>
<dbReference type="VEuPathDB" id="FungiDB:VP01_2186g2"/>
<dbReference type="Proteomes" id="UP000037035">
    <property type="component" value="Unassembled WGS sequence"/>
</dbReference>